<comment type="caution">
    <text evidence="2">The sequence shown here is derived from an EMBL/GenBank/DDBJ whole genome shotgun (WGS) entry which is preliminary data.</text>
</comment>
<gene>
    <name evidence="2" type="ORF">KUTeg_001012</name>
</gene>
<sequence>MIDIKKRELLDISMKSKEKLSKYEQIVESVVYKHQVFSDKISQTIQDVKTRNTELKNLDKITNDIVQQLQQLEKQDREDNEKLKRQLLIELADLKQLIQKCGEEQARRSINVCNFVSVMKMELCEYTPTEPPDRKKPPEFRTEIVEEELKTLFGSLVKSTSKDCQLLPLQEQDRDQTRSVLTPKINAVVRSTFPAKNNTRVTAAEHGQSWIWKRSSRNLSLVKLDGQLVSDIKTDFKVFDVLVTRNGELLVTDRVIEE</sequence>
<evidence type="ECO:0000256" key="1">
    <source>
        <dbReference type="SAM" id="Coils"/>
    </source>
</evidence>
<accession>A0ABQ9FXH5</accession>
<name>A0ABQ9FXH5_TEGGR</name>
<organism evidence="2 3">
    <name type="scientific">Tegillarca granosa</name>
    <name type="common">Malaysian cockle</name>
    <name type="synonym">Anadara granosa</name>
    <dbReference type="NCBI Taxonomy" id="220873"/>
    <lineage>
        <taxon>Eukaryota</taxon>
        <taxon>Metazoa</taxon>
        <taxon>Spiralia</taxon>
        <taxon>Lophotrochozoa</taxon>
        <taxon>Mollusca</taxon>
        <taxon>Bivalvia</taxon>
        <taxon>Autobranchia</taxon>
        <taxon>Pteriomorphia</taxon>
        <taxon>Arcoida</taxon>
        <taxon>Arcoidea</taxon>
        <taxon>Arcidae</taxon>
        <taxon>Tegillarca</taxon>
    </lineage>
</organism>
<evidence type="ECO:0000313" key="3">
    <source>
        <dbReference type="Proteomes" id="UP001217089"/>
    </source>
</evidence>
<dbReference type="EMBL" id="JARBDR010000079">
    <property type="protein sequence ID" value="KAJ8321436.1"/>
    <property type="molecule type" value="Genomic_DNA"/>
</dbReference>
<evidence type="ECO:0000313" key="2">
    <source>
        <dbReference type="EMBL" id="KAJ8321436.1"/>
    </source>
</evidence>
<keyword evidence="1" id="KW-0175">Coiled coil</keyword>
<keyword evidence="3" id="KW-1185">Reference proteome</keyword>
<protein>
    <submittedName>
        <fullName evidence="2">Uncharacterized protein</fullName>
    </submittedName>
</protein>
<feature type="coiled-coil region" evidence="1">
    <location>
        <begin position="55"/>
        <end position="104"/>
    </location>
</feature>
<reference evidence="2 3" key="1">
    <citation type="submission" date="2022-12" db="EMBL/GenBank/DDBJ databases">
        <title>Chromosome-level genome of Tegillarca granosa.</title>
        <authorList>
            <person name="Kim J."/>
        </authorList>
    </citation>
    <scope>NUCLEOTIDE SEQUENCE [LARGE SCALE GENOMIC DNA]</scope>
    <source>
        <strain evidence="2">Teg-2019</strain>
        <tissue evidence="2">Adductor muscle</tissue>
    </source>
</reference>
<dbReference type="Proteomes" id="UP001217089">
    <property type="component" value="Unassembled WGS sequence"/>
</dbReference>
<proteinExistence type="predicted"/>